<evidence type="ECO:0000256" key="4">
    <source>
        <dbReference type="ARBA" id="ARBA00012086"/>
    </source>
</evidence>
<dbReference type="CDD" id="cd00408">
    <property type="entry name" value="DHDPS-like"/>
    <property type="match status" value="1"/>
</dbReference>
<dbReference type="RefSeq" id="WP_187534605.1">
    <property type="nucleotide sequence ID" value="NZ_CBCSHU010000006.1"/>
</dbReference>
<dbReference type="EMBL" id="CP060715">
    <property type="protein sequence ID" value="QNN61405.1"/>
    <property type="molecule type" value="Genomic_DNA"/>
</dbReference>
<feature type="binding site" evidence="15">
    <location>
        <position position="205"/>
    </location>
    <ligand>
        <name>pyruvate</name>
        <dbReference type="ChEBI" id="CHEBI:15361"/>
    </ligand>
</feature>
<evidence type="ECO:0000256" key="8">
    <source>
        <dbReference type="ARBA" id="ARBA00023154"/>
    </source>
</evidence>
<comment type="pathway">
    <text evidence="2">Amino-acid biosynthesis; L-lysine biosynthesis via DAP pathway; (S)-tetrahydrodipicolinate from L-aspartate: step 3/4.</text>
</comment>
<protein>
    <recommendedName>
        <fullName evidence="4 12">4-hydroxy-tetrahydrodipicolinate synthase</fullName>
        <ecNumber evidence="4 12">4.3.3.7</ecNumber>
    </recommendedName>
</protein>
<dbReference type="Proteomes" id="UP000515928">
    <property type="component" value="Chromosome"/>
</dbReference>
<evidence type="ECO:0000256" key="2">
    <source>
        <dbReference type="ARBA" id="ARBA00005120"/>
    </source>
</evidence>
<proteinExistence type="inferred from homology"/>
<comment type="catalytic activity">
    <reaction evidence="11">
        <text>L-aspartate 4-semialdehyde + pyruvate = (2S,4S)-4-hydroxy-2,3,4,5-tetrahydrodipicolinate + H2O + H(+)</text>
        <dbReference type="Rhea" id="RHEA:34171"/>
        <dbReference type="ChEBI" id="CHEBI:15361"/>
        <dbReference type="ChEBI" id="CHEBI:15377"/>
        <dbReference type="ChEBI" id="CHEBI:15378"/>
        <dbReference type="ChEBI" id="CHEBI:67139"/>
        <dbReference type="ChEBI" id="CHEBI:537519"/>
        <dbReference type="EC" id="4.3.3.7"/>
    </reaction>
</comment>
<dbReference type="GO" id="GO:0009089">
    <property type="term" value="P:lysine biosynthetic process via diaminopimelate"/>
    <property type="evidence" value="ECO:0007669"/>
    <property type="project" value="UniProtKB-UniRule"/>
</dbReference>
<evidence type="ECO:0000313" key="16">
    <source>
        <dbReference type="EMBL" id="QNN61405.1"/>
    </source>
</evidence>
<evidence type="ECO:0000256" key="7">
    <source>
        <dbReference type="ARBA" id="ARBA00022915"/>
    </source>
</evidence>
<evidence type="ECO:0000256" key="15">
    <source>
        <dbReference type="PIRSR" id="PIRSR001365-2"/>
    </source>
</evidence>
<keyword evidence="7" id="KW-0220">Diaminopimelate biosynthesis</keyword>
<feature type="active site" description="Proton donor/acceptor" evidence="14">
    <location>
        <position position="134"/>
    </location>
</feature>
<keyword evidence="8" id="KW-0457">Lysine biosynthesis</keyword>
<keyword evidence="9 13" id="KW-0456">Lyase</keyword>
<evidence type="ECO:0000256" key="9">
    <source>
        <dbReference type="ARBA" id="ARBA00023239"/>
    </source>
</evidence>
<keyword evidence="10" id="KW-0704">Schiff base</keyword>
<dbReference type="SMART" id="SM01130">
    <property type="entry name" value="DHDPS"/>
    <property type="match status" value="1"/>
</dbReference>
<feature type="active site" description="Schiff-base intermediate with substrate" evidence="14">
    <location>
        <position position="162"/>
    </location>
</feature>
<dbReference type="InterPro" id="IPR005263">
    <property type="entry name" value="DapA"/>
</dbReference>
<evidence type="ECO:0000256" key="1">
    <source>
        <dbReference type="ARBA" id="ARBA00003294"/>
    </source>
</evidence>
<keyword evidence="5" id="KW-0963">Cytoplasm</keyword>
<keyword evidence="6" id="KW-0028">Amino-acid biosynthesis</keyword>
<dbReference type="Gene3D" id="3.20.20.70">
    <property type="entry name" value="Aldolase class I"/>
    <property type="match status" value="1"/>
</dbReference>
<evidence type="ECO:0000256" key="14">
    <source>
        <dbReference type="PIRSR" id="PIRSR001365-1"/>
    </source>
</evidence>
<dbReference type="SUPFAM" id="SSF51569">
    <property type="entry name" value="Aldolase"/>
    <property type="match status" value="1"/>
</dbReference>
<gene>
    <name evidence="16" type="primary">dapA</name>
    <name evidence="16" type="ORF">H9L01_03280</name>
</gene>
<accession>A0A7G9S0N0</accession>
<dbReference type="InterPro" id="IPR020625">
    <property type="entry name" value="Schiff_base-form_aldolases_AS"/>
</dbReference>
<dbReference type="PANTHER" id="PTHR12128">
    <property type="entry name" value="DIHYDRODIPICOLINATE SYNTHASE"/>
    <property type="match status" value="1"/>
</dbReference>
<dbReference type="GO" id="GO:0008840">
    <property type="term" value="F:4-hydroxy-tetrahydrodipicolinate synthase activity"/>
    <property type="evidence" value="ECO:0007669"/>
    <property type="project" value="UniProtKB-UniRule"/>
</dbReference>
<comment type="function">
    <text evidence="1">Catalyzes the condensation of (S)-aspartate-beta-semialdehyde [(S)-ASA] and pyruvate to 4-hydroxy-tetrahydrodipicolinate (HTPA).</text>
</comment>
<comment type="similarity">
    <text evidence="3 13">Belongs to the DapA family.</text>
</comment>
<keyword evidence="17" id="KW-1185">Reference proteome</keyword>
<evidence type="ECO:0000256" key="3">
    <source>
        <dbReference type="ARBA" id="ARBA00007592"/>
    </source>
</evidence>
<evidence type="ECO:0000256" key="6">
    <source>
        <dbReference type="ARBA" id="ARBA00022605"/>
    </source>
</evidence>
<dbReference type="AlphaFoldDB" id="A0A7G9S0N0"/>
<dbReference type="PROSITE" id="PS00666">
    <property type="entry name" value="DHDPS_2"/>
    <property type="match status" value="1"/>
</dbReference>
<evidence type="ECO:0000256" key="10">
    <source>
        <dbReference type="ARBA" id="ARBA00023270"/>
    </source>
</evidence>
<dbReference type="EC" id="4.3.3.7" evidence="4 12"/>
<organism evidence="16 17">
    <name type="scientific">Erysipelothrix inopinata</name>
    <dbReference type="NCBI Taxonomy" id="225084"/>
    <lineage>
        <taxon>Bacteria</taxon>
        <taxon>Bacillati</taxon>
        <taxon>Bacillota</taxon>
        <taxon>Erysipelotrichia</taxon>
        <taxon>Erysipelotrichales</taxon>
        <taxon>Erysipelotrichaceae</taxon>
        <taxon>Erysipelothrix</taxon>
    </lineage>
</organism>
<dbReference type="PRINTS" id="PR00146">
    <property type="entry name" value="DHPICSNTHASE"/>
</dbReference>
<dbReference type="InterPro" id="IPR013785">
    <property type="entry name" value="Aldolase_TIM"/>
</dbReference>
<dbReference type="GO" id="GO:0019877">
    <property type="term" value="P:diaminopimelate biosynthetic process"/>
    <property type="evidence" value="ECO:0007669"/>
    <property type="project" value="UniProtKB-KW"/>
</dbReference>
<dbReference type="UniPathway" id="UPA00034">
    <property type="reaction ID" value="UER00017"/>
</dbReference>
<dbReference type="Pfam" id="PF00701">
    <property type="entry name" value="DHDPS"/>
    <property type="match status" value="1"/>
</dbReference>
<evidence type="ECO:0000256" key="13">
    <source>
        <dbReference type="PIRNR" id="PIRNR001365"/>
    </source>
</evidence>
<name>A0A7G9S0N0_9FIRM</name>
<evidence type="ECO:0000313" key="17">
    <source>
        <dbReference type="Proteomes" id="UP000515928"/>
    </source>
</evidence>
<evidence type="ECO:0000256" key="5">
    <source>
        <dbReference type="ARBA" id="ARBA00022490"/>
    </source>
</evidence>
<dbReference type="InterPro" id="IPR002220">
    <property type="entry name" value="DapA-like"/>
</dbReference>
<dbReference type="NCBIfam" id="TIGR00674">
    <property type="entry name" value="dapA"/>
    <property type="match status" value="1"/>
</dbReference>
<dbReference type="PANTHER" id="PTHR12128:SF66">
    <property type="entry name" value="4-HYDROXY-2-OXOGLUTARATE ALDOLASE, MITOCHONDRIAL"/>
    <property type="match status" value="1"/>
</dbReference>
<reference evidence="16 17" key="1">
    <citation type="submission" date="2020-08" db="EMBL/GenBank/DDBJ databases">
        <title>Genome sequence of Erysipelothrix inopinata DSM 15511T.</title>
        <authorList>
            <person name="Hyun D.-W."/>
            <person name="Bae J.-W."/>
        </authorList>
    </citation>
    <scope>NUCLEOTIDE SEQUENCE [LARGE SCALE GENOMIC DNA]</scope>
    <source>
        <strain evidence="16 17">DSM 15511</strain>
    </source>
</reference>
<sequence length="293" mass="31734">MEIKGIIPAMVTPMDENQKVDVEATHRHIDFLISKGVHGLFILGTNGEFHVLNKQEKIDFAKIVVDYTQGRVPVYAGAGACGTQDAIELAQGLESVGVDALSVITPYLIKVSQNELVDHYKMVANAVKIPIILYNIPANTGINIDPETVAQLIDVPNILGIKDSSGNMENTQGYIDLGKDHDFSVLVGSDSKILEGLKRGAVGSVASTANAIPEHIVGIYDAFHANEIEKAEQMQKDVDYIRAVGKLATVPSMIKRCVTVRGNNVGEARFPVSAVGSKFDQEIKEMFAEYGIQ</sequence>
<dbReference type="KEGG" id="eio:H9L01_03280"/>
<evidence type="ECO:0000256" key="11">
    <source>
        <dbReference type="ARBA" id="ARBA00047836"/>
    </source>
</evidence>
<dbReference type="PIRSF" id="PIRSF001365">
    <property type="entry name" value="DHDPS"/>
    <property type="match status" value="1"/>
</dbReference>
<evidence type="ECO:0000256" key="12">
    <source>
        <dbReference type="NCBIfam" id="TIGR00674"/>
    </source>
</evidence>